<organism evidence="1 2">
    <name type="scientific">Dyadobacter soli</name>
    <dbReference type="NCBI Taxonomy" id="659014"/>
    <lineage>
        <taxon>Bacteria</taxon>
        <taxon>Pseudomonadati</taxon>
        <taxon>Bacteroidota</taxon>
        <taxon>Cytophagia</taxon>
        <taxon>Cytophagales</taxon>
        <taxon>Spirosomataceae</taxon>
        <taxon>Dyadobacter</taxon>
    </lineage>
</organism>
<accession>A0A1G7EDL7</accession>
<proteinExistence type="predicted"/>
<name>A0A1G7EDL7_9BACT</name>
<keyword evidence="2" id="KW-1185">Reference proteome</keyword>
<dbReference type="EMBL" id="FNAN01000006">
    <property type="protein sequence ID" value="SDE61763.1"/>
    <property type="molecule type" value="Genomic_DNA"/>
</dbReference>
<dbReference type="AlphaFoldDB" id="A0A1G7EDL7"/>
<protein>
    <submittedName>
        <fullName evidence="1">Uncharacterized protein</fullName>
    </submittedName>
</protein>
<sequence>MLFLIAAFLLMISKSDFLYDLLGEWCMRRRSPQTNLQNPDSLRFERQHLEYQTKLKGFKNPVLYFEVVRIKIVVG</sequence>
<evidence type="ECO:0000313" key="1">
    <source>
        <dbReference type="EMBL" id="SDE61763.1"/>
    </source>
</evidence>
<gene>
    <name evidence="1" type="ORF">SAMN04487996_10634</name>
</gene>
<dbReference type="Proteomes" id="UP000198748">
    <property type="component" value="Unassembled WGS sequence"/>
</dbReference>
<evidence type="ECO:0000313" key="2">
    <source>
        <dbReference type="Proteomes" id="UP000198748"/>
    </source>
</evidence>
<dbReference type="STRING" id="659014.SAMN04487996_10634"/>
<reference evidence="2" key="1">
    <citation type="submission" date="2016-10" db="EMBL/GenBank/DDBJ databases">
        <authorList>
            <person name="Varghese N."/>
            <person name="Submissions S."/>
        </authorList>
    </citation>
    <scope>NUCLEOTIDE SEQUENCE [LARGE SCALE GENOMIC DNA]</scope>
    <source>
        <strain evidence="2">DSM 25329</strain>
    </source>
</reference>